<organism evidence="3 4">
    <name type="scientific">Pristionchus entomophagus</name>
    <dbReference type="NCBI Taxonomy" id="358040"/>
    <lineage>
        <taxon>Eukaryota</taxon>
        <taxon>Metazoa</taxon>
        <taxon>Ecdysozoa</taxon>
        <taxon>Nematoda</taxon>
        <taxon>Chromadorea</taxon>
        <taxon>Rhabditida</taxon>
        <taxon>Rhabditina</taxon>
        <taxon>Diplogasteromorpha</taxon>
        <taxon>Diplogasteroidea</taxon>
        <taxon>Neodiplogasteridae</taxon>
        <taxon>Pristionchus</taxon>
    </lineage>
</organism>
<dbReference type="AlphaFoldDB" id="A0AAV5S9J9"/>
<evidence type="ECO:0000313" key="3">
    <source>
        <dbReference type="EMBL" id="GMS78947.1"/>
    </source>
</evidence>
<keyword evidence="4" id="KW-1185">Reference proteome</keyword>
<accession>A0AAV5S9J9</accession>
<proteinExistence type="predicted"/>
<evidence type="ECO:0000313" key="4">
    <source>
        <dbReference type="Proteomes" id="UP001432027"/>
    </source>
</evidence>
<evidence type="ECO:0000256" key="2">
    <source>
        <dbReference type="SAM" id="Phobius"/>
    </source>
</evidence>
<keyword evidence="2" id="KW-0812">Transmembrane</keyword>
<protein>
    <submittedName>
        <fullName evidence="3">Uncharacterized protein</fullName>
    </submittedName>
</protein>
<feature type="region of interest" description="Disordered" evidence="1">
    <location>
        <begin position="139"/>
        <end position="221"/>
    </location>
</feature>
<feature type="region of interest" description="Disordered" evidence="1">
    <location>
        <begin position="227"/>
        <end position="246"/>
    </location>
</feature>
<feature type="compositionally biased region" description="Polar residues" evidence="1">
    <location>
        <begin position="164"/>
        <end position="182"/>
    </location>
</feature>
<feature type="transmembrane region" description="Helical" evidence="2">
    <location>
        <begin position="12"/>
        <end position="41"/>
    </location>
</feature>
<keyword evidence="2" id="KW-1133">Transmembrane helix</keyword>
<keyword evidence="2" id="KW-0472">Membrane</keyword>
<dbReference type="Proteomes" id="UP001432027">
    <property type="component" value="Unassembled WGS sequence"/>
</dbReference>
<gene>
    <name evidence="3" type="ORF">PENTCL1PPCAC_1122</name>
</gene>
<sequence>MNTTIVPPPTYVFGYFSITGFSILIALIIGVLTATIVACYFDLKSRQPGLNKLPEGAEWVHIPKKRLEAFRSSLRESSKEDELPLLTPNEPSVRSGRTPAVAKPASSTRNQEEKHKRMIEAVYIASGRAVPAQFISASTRTAVPRSARPPGAPPAKPTVPRASGSLSVEKTQSLSDRSSVRTMATLKDGSEISEASTQSSPPVDKSNRKVPESTPEQIERASLAFIREIEKTAPSTPSQPASDPNK</sequence>
<feature type="compositionally biased region" description="Polar residues" evidence="1">
    <location>
        <begin position="233"/>
        <end position="246"/>
    </location>
</feature>
<name>A0AAV5S9J9_9BILA</name>
<evidence type="ECO:0000256" key="1">
    <source>
        <dbReference type="SAM" id="MobiDB-lite"/>
    </source>
</evidence>
<comment type="caution">
    <text evidence="3">The sequence shown here is derived from an EMBL/GenBank/DDBJ whole genome shotgun (WGS) entry which is preliminary data.</text>
</comment>
<dbReference type="EMBL" id="BTSX01000001">
    <property type="protein sequence ID" value="GMS78947.1"/>
    <property type="molecule type" value="Genomic_DNA"/>
</dbReference>
<feature type="region of interest" description="Disordered" evidence="1">
    <location>
        <begin position="78"/>
        <end position="115"/>
    </location>
</feature>
<reference evidence="3" key="1">
    <citation type="submission" date="2023-10" db="EMBL/GenBank/DDBJ databases">
        <title>Genome assembly of Pristionchus species.</title>
        <authorList>
            <person name="Yoshida K."/>
            <person name="Sommer R.J."/>
        </authorList>
    </citation>
    <scope>NUCLEOTIDE SEQUENCE</scope>
    <source>
        <strain evidence="3">RS0144</strain>
    </source>
</reference>